<dbReference type="GO" id="GO:0002188">
    <property type="term" value="P:translation reinitiation"/>
    <property type="evidence" value="ECO:0007669"/>
    <property type="project" value="UniProtKB-ARBA"/>
</dbReference>
<dbReference type="Proteomes" id="UP000580250">
    <property type="component" value="Unassembled WGS sequence"/>
</dbReference>
<dbReference type="GO" id="GO:0001731">
    <property type="term" value="P:formation of translation preinitiation complex"/>
    <property type="evidence" value="ECO:0007669"/>
    <property type="project" value="TreeGrafter"/>
</dbReference>
<dbReference type="PIRSF" id="PIRSF005067">
    <property type="entry name" value="Tma_RNA-bind_prd"/>
    <property type="match status" value="1"/>
</dbReference>
<comment type="subcellular location">
    <subcellularLocation>
        <location evidence="1 4">Cytoplasm</location>
    </subcellularLocation>
</comment>
<evidence type="ECO:0000259" key="5">
    <source>
        <dbReference type="SMART" id="SM00359"/>
    </source>
</evidence>
<dbReference type="GO" id="GO:0003723">
    <property type="term" value="F:RNA binding"/>
    <property type="evidence" value="ECO:0007669"/>
    <property type="project" value="InterPro"/>
</dbReference>
<dbReference type="PROSITE" id="PS50890">
    <property type="entry name" value="PUA"/>
    <property type="match status" value="1"/>
</dbReference>
<proteinExistence type="inferred from homology"/>
<dbReference type="InterPro" id="IPR004521">
    <property type="entry name" value="Uncharacterised_CHP00451"/>
</dbReference>
<dbReference type="InterPro" id="IPR015947">
    <property type="entry name" value="PUA-like_sf"/>
</dbReference>
<dbReference type="GO" id="GO:0005737">
    <property type="term" value="C:cytoplasm"/>
    <property type="evidence" value="ECO:0007669"/>
    <property type="project" value="UniProtKB-SubCell"/>
</dbReference>
<evidence type="ECO:0000256" key="4">
    <source>
        <dbReference type="PIRNR" id="PIRNR005067"/>
    </source>
</evidence>
<keyword evidence="3 4" id="KW-0963">Cytoplasm</keyword>
<dbReference type="Pfam" id="PF17832">
    <property type="entry name" value="Pre-PUA"/>
    <property type="match status" value="1"/>
</dbReference>
<reference evidence="6 7" key="1">
    <citation type="submission" date="2020-08" db="EMBL/GenBank/DDBJ databases">
        <authorList>
            <person name="Koutsovoulos G."/>
            <person name="Danchin GJ E."/>
        </authorList>
    </citation>
    <scope>NUCLEOTIDE SEQUENCE [LARGE SCALE GENOMIC DNA]</scope>
</reference>
<dbReference type="PANTHER" id="PTHR22798">
    <property type="entry name" value="MCT-1 PROTEIN"/>
    <property type="match status" value="1"/>
</dbReference>
<comment type="caution">
    <text evidence="6">The sequence shown here is derived from an EMBL/GenBank/DDBJ whole genome shotgun (WGS) entry which is preliminary data.</text>
</comment>
<comment type="similarity">
    <text evidence="2">Belongs to the MCTS1 family.</text>
</comment>
<dbReference type="CDD" id="cd11609">
    <property type="entry name" value="MCT1_N"/>
    <property type="match status" value="1"/>
</dbReference>
<dbReference type="InterPro" id="IPR041366">
    <property type="entry name" value="Pre-PUA"/>
</dbReference>
<evidence type="ECO:0000313" key="7">
    <source>
        <dbReference type="Proteomes" id="UP000580250"/>
    </source>
</evidence>
<dbReference type="SUPFAM" id="SSF88697">
    <property type="entry name" value="PUA domain-like"/>
    <property type="match status" value="1"/>
</dbReference>
<gene>
    <name evidence="6" type="ORF">MENT_LOCUS15507</name>
</gene>
<dbReference type="InterPro" id="IPR002478">
    <property type="entry name" value="PUA"/>
</dbReference>
<dbReference type="SMART" id="SM00359">
    <property type="entry name" value="PUA"/>
    <property type="match status" value="1"/>
</dbReference>
<dbReference type="Pfam" id="PF01472">
    <property type="entry name" value="PUA"/>
    <property type="match status" value="1"/>
</dbReference>
<dbReference type="OrthoDB" id="10249667at2759"/>
<evidence type="ECO:0000313" key="6">
    <source>
        <dbReference type="EMBL" id="CAD2162579.1"/>
    </source>
</evidence>
<evidence type="ECO:0000256" key="2">
    <source>
        <dbReference type="ARBA" id="ARBA00008955"/>
    </source>
</evidence>
<feature type="domain" description="PUA" evidence="5">
    <location>
        <begin position="95"/>
        <end position="174"/>
    </location>
</feature>
<dbReference type="AlphaFoldDB" id="A0A6V7UP16"/>
<protein>
    <recommendedName>
        <fullName evidence="5">PUA domain-containing protein</fullName>
    </recommendedName>
</protein>
<dbReference type="Gene3D" id="3.10.400.20">
    <property type="match status" value="1"/>
</dbReference>
<dbReference type="FunFam" id="3.10.400.20:FF:000001">
    <property type="entry name" value="Malignant T-cell-amplified sequence 1"/>
    <property type="match status" value="1"/>
</dbReference>
<dbReference type="PANTHER" id="PTHR22798:SF0">
    <property type="entry name" value="MALIGNANT T-CELL-AMPLIFIED SEQUENCE 1"/>
    <property type="match status" value="1"/>
</dbReference>
<dbReference type="EMBL" id="CAJEWN010000092">
    <property type="protein sequence ID" value="CAD2162579.1"/>
    <property type="molecule type" value="Genomic_DNA"/>
</dbReference>
<dbReference type="InterPro" id="IPR016437">
    <property type="entry name" value="MCT-1/Tma20"/>
</dbReference>
<evidence type="ECO:0000256" key="1">
    <source>
        <dbReference type="ARBA" id="ARBA00004496"/>
    </source>
</evidence>
<sequence>MFKKFDSGEDVIGSQQLKGSVQKSIRAKLIEQFPLIEEFIEQILPKKENFKLLKCKDHLELIADVNGEIQFVKHRDLPQYFPTLKLLHKYPFLLKHQKVDKGAIRFVLNGSNIMCPGLTSPGAQLNDLCKEGELVAIMGEGKENAMAIGQMKISPSTIREKNTGIAIDNVHYLNDGLWRIGRTIN</sequence>
<organism evidence="6 7">
    <name type="scientific">Meloidogyne enterolobii</name>
    <name type="common">Root-knot nematode worm</name>
    <name type="synonym">Meloidogyne mayaguensis</name>
    <dbReference type="NCBI Taxonomy" id="390850"/>
    <lineage>
        <taxon>Eukaryota</taxon>
        <taxon>Metazoa</taxon>
        <taxon>Ecdysozoa</taxon>
        <taxon>Nematoda</taxon>
        <taxon>Chromadorea</taxon>
        <taxon>Rhabditida</taxon>
        <taxon>Tylenchina</taxon>
        <taxon>Tylenchomorpha</taxon>
        <taxon>Tylenchoidea</taxon>
        <taxon>Meloidogynidae</taxon>
        <taxon>Meloidogyninae</taxon>
        <taxon>Meloidogyne</taxon>
    </lineage>
</organism>
<dbReference type="CDD" id="cd21155">
    <property type="entry name" value="PUA_MCTS-1-like"/>
    <property type="match status" value="1"/>
</dbReference>
<accession>A0A6V7UP16</accession>
<name>A0A6V7UP16_MELEN</name>
<evidence type="ECO:0000256" key="3">
    <source>
        <dbReference type="ARBA" id="ARBA00022490"/>
    </source>
</evidence>
<dbReference type="NCBIfam" id="TIGR00451">
    <property type="entry name" value="unchar_dom_2"/>
    <property type="match status" value="1"/>
</dbReference>